<keyword evidence="2" id="KW-0812">Transmembrane</keyword>
<dbReference type="EMBL" id="QXXA01000007">
    <property type="protein sequence ID" value="NBI06762.1"/>
    <property type="molecule type" value="Genomic_DNA"/>
</dbReference>
<organism evidence="3 4">
    <name type="scientific">Senegalia massiliensis</name>
    <dbReference type="NCBI Taxonomy" id="1720316"/>
    <lineage>
        <taxon>Bacteria</taxon>
        <taxon>Bacillati</taxon>
        <taxon>Bacillota</taxon>
        <taxon>Clostridia</taxon>
        <taxon>Eubacteriales</taxon>
        <taxon>Clostridiaceae</taxon>
        <taxon>Senegalia</taxon>
    </lineage>
</organism>
<dbReference type="Proteomes" id="UP000467132">
    <property type="component" value="Unassembled WGS sequence"/>
</dbReference>
<evidence type="ECO:0008006" key="5">
    <source>
        <dbReference type="Google" id="ProtNLM"/>
    </source>
</evidence>
<gene>
    <name evidence="3" type="ORF">D3Z33_07795</name>
</gene>
<evidence type="ECO:0000256" key="2">
    <source>
        <dbReference type="SAM" id="Phobius"/>
    </source>
</evidence>
<feature type="coiled-coil region" evidence="1">
    <location>
        <begin position="61"/>
        <end position="88"/>
    </location>
</feature>
<accession>A0A845QZZ6</accession>
<dbReference type="AlphaFoldDB" id="A0A845QZZ6"/>
<evidence type="ECO:0000313" key="4">
    <source>
        <dbReference type="Proteomes" id="UP000467132"/>
    </source>
</evidence>
<comment type="caution">
    <text evidence="3">The sequence shown here is derived from an EMBL/GenBank/DDBJ whole genome shotgun (WGS) entry which is preliminary data.</text>
</comment>
<keyword evidence="4" id="KW-1185">Reference proteome</keyword>
<protein>
    <recommendedName>
        <fullName evidence="5">Cell division protein FtsL</fullName>
    </recommendedName>
</protein>
<keyword evidence="1" id="KW-0175">Coiled coil</keyword>
<keyword evidence="2" id="KW-1133">Transmembrane helix</keyword>
<feature type="transmembrane region" description="Helical" evidence="2">
    <location>
        <begin position="40"/>
        <end position="59"/>
    </location>
</feature>
<proteinExistence type="predicted"/>
<keyword evidence="2" id="KW-0472">Membrane</keyword>
<reference evidence="3 4" key="1">
    <citation type="submission" date="2018-08" db="EMBL/GenBank/DDBJ databases">
        <title>Murine metabolic-syndrome-specific gut microbial biobank.</title>
        <authorList>
            <person name="Liu C."/>
        </authorList>
    </citation>
    <scope>NUCLEOTIDE SEQUENCE [LARGE SCALE GENOMIC DNA]</scope>
    <source>
        <strain evidence="3 4">583</strain>
    </source>
</reference>
<sequence length="125" mass="14554">MKLVVAKKEFQVYDLEEKKLQKPKRNKKPKKNNTKIKLKLFLYATVILTISILVLLRFAHISKLQYDLSSTESEVETLIKEKQNISIELGKVKDSRWIEIVALNSLGMSYPKESQKVYVDLSKKN</sequence>
<name>A0A845QZZ6_9CLOT</name>
<evidence type="ECO:0000313" key="3">
    <source>
        <dbReference type="EMBL" id="NBI06762.1"/>
    </source>
</evidence>
<evidence type="ECO:0000256" key="1">
    <source>
        <dbReference type="SAM" id="Coils"/>
    </source>
</evidence>